<dbReference type="Gene3D" id="3.40.250.10">
    <property type="entry name" value="Rhodanese-like domain"/>
    <property type="match status" value="1"/>
</dbReference>
<comment type="caution">
    <text evidence="6">The sequence shown here is derived from an EMBL/GenBank/DDBJ whole genome shotgun (WGS) entry which is preliminary data.</text>
</comment>
<proteinExistence type="inferred from homology"/>
<dbReference type="PANTHER" id="PTHR11404">
    <property type="entry name" value="SUPEROXIDE DISMUTASE 2"/>
    <property type="match status" value="1"/>
</dbReference>
<dbReference type="InterPro" id="IPR036873">
    <property type="entry name" value="Rhodanese-like_dom_sf"/>
</dbReference>
<evidence type="ECO:0000256" key="1">
    <source>
        <dbReference type="ARBA" id="ARBA00008714"/>
    </source>
</evidence>
<dbReference type="SUPFAM" id="SSF54719">
    <property type="entry name" value="Fe,Mn superoxide dismutase (SOD), C-terminal domain"/>
    <property type="match status" value="1"/>
</dbReference>
<evidence type="ECO:0000313" key="6">
    <source>
        <dbReference type="EMBL" id="PYE85137.1"/>
    </source>
</evidence>
<dbReference type="SMART" id="SM00450">
    <property type="entry name" value="RHOD"/>
    <property type="match status" value="1"/>
</dbReference>
<feature type="domain" description="Rhodanese" evidence="5">
    <location>
        <begin position="209"/>
        <end position="299"/>
    </location>
</feature>
<dbReference type="RefSeq" id="WP_110754782.1">
    <property type="nucleotide sequence ID" value="NZ_QJTF01000041.1"/>
</dbReference>
<dbReference type="InterPro" id="IPR036324">
    <property type="entry name" value="Mn/Fe_SOD_N_sf"/>
</dbReference>
<dbReference type="OrthoDB" id="9803125at2"/>
<keyword evidence="4" id="KW-0560">Oxidoreductase</keyword>
<evidence type="ECO:0000259" key="5">
    <source>
        <dbReference type="PROSITE" id="PS50206"/>
    </source>
</evidence>
<evidence type="ECO:0000313" key="7">
    <source>
        <dbReference type="Proteomes" id="UP000247454"/>
    </source>
</evidence>
<evidence type="ECO:0000256" key="4">
    <source>
        <dbReference type="ARBA" id="ARBA00023002"/>
    </source>
</evidence>
<dbReference type="InterPro" id="IPR019832">
    <property type="entry name" value="Mn/Fe_SOD_C"/>
</dbReference>
<dbReference type="EC" id="1.15.1.1" evidence="2"/>
<protein>
    <recommendedName>
        <fullName evidence="2">superoxide dismutase</fullName>
        <ecNumber evidence="2">1.15.1.1</ecNumber>
    </recommendedName>
</protein>
<accession>A0A318SZD6</accession>
<evidence type="ECO:0000256" key="2">
    <source>
        <dbReference type="ARBA" id="ARBA00012682"/>
    </source>
</evidence>
<organism evidence="6 7">
    <name type="scientific">Phyllobacterium leguminum</name>
    <dbReference type="NCBI Taxonomy" id="314237"/>
    <lineage>
        <taxon>Bacteria</taxon>
        <taxon>Pseudomonadati</taxon>
        <taxon>Pseudomonadota</taxon>
        <taxon>Alphaproteobacteria</taxon>
        <taxon>Hyphomicrobiales</taxon>
        <taxon>Phyllobacteriaceae</taxon>
        <taxon>Phyllobacterium</taxon>
    </lineage>
</organism>
<keyword evidence="3" id="KW-0479">Metal-binding</keyword>
<dbReference type="GO" id="GO:0004784">
    <property type="term" value="F:superoxide dismutase activity"/>
    <property type="evidence" value="ECO:0007669"/>
    <property type="project" value="UniProtKB-EC"/>
</dbReference>
<name>A0A318SZD6_9HYPH</name>
<keyword evidence="7" id="KW-1185">Reference proteome</keyword>
<dbReference type="InterPro" id="IPR001763">
    <property type="entry name" value="Rhodanese-like_dom"/>
</dbReference>
<evidence type="ECO:0000256" key="3">
    <source>
        <dbReference type="ARBA" id="ARBA00022723"/>
    </source>
</evidence>
<dbReference type="SUPFAM" id="SSF46609">
    <property type="entry name" value="Fe,Mn superoxide dismutase (SOD), N-terminal domain"/>
    <property type="match status" value="1"/>
</dbReference>
<reference evidence="6 7" key="1">
    <citation type="submission" date="2018-06" db="EMBL/GenBank/DDBJ databases">
        <title>Genomic Encyclopedia of Type Strains, Phase III (KMG-III): the genomes of soil and plant-associated and newly described type strains.</title>
        <authorList>
            <person name="Whitman W."/>
        </authorList>
    </citation>
    <scope>NUCLEOTIDE SEQUENCE [LARGE SCALE GENOMIC DNA]</scope>
    <source>
        <strain evidence="6 7">ORS 1419</strain>
    </source>
</reference>
<dbReference type="GO" id="GO:0046872">
    <property type="term" value="F:metal ion binding"/>
    <property type="evidence" value="ECO:0007669"/>
    <property type="project" value="UniProtKB-KW"/>
</dbReference>
<dbReference type="AlphaFoldDB" id="A0A318SZD6"/>
<gene>
    <name evidence="6" type="ORF">C7477_1417</name>
</gene>
<dbReference type="EMBL" id="QJTF01000041">
    <property type="protein sequence ID" value="PYE85137.1"/>
    <property type="molecule type" value="Genomic_DNA"/>
</dbReference>
<dbReference type="PANTHER" id="PTHR11404:SF6">
    <property type="entry name" value="SUPEROXIDE DISMUTASE [MN], MITOCHONDRIAL"/>
    <property type="match status" value="1"/>
</dbReference>
<dbReference type="Pfam" id="PF02777">
    <property type="entry name" value="Sod_Fe_C"/>
    <property type="match status" value="1"/>
</dbReference>
<dbReference type="InterPro" id="IPR036314">
    <property type="entry name" value="SOD_C_sf"/>
</dbReference>
<dbReference type="Gene3D" id="3.55.40.20">
    <property type="entry name" value="Iron/manganese superoxide dismutase, C-terminal domain"/>
    <property type="match status" value="1"/>
</dbReference>
<dbReference type="InterPro" id="IPR050265">
    <property type="entry name" value="Fe/Mn_Superoxide_Dismutase"/>
</dbReference>
<dbReference type="Pfam" id="PF00581">
    <property type="entry name" value="Rhodanese"/>
    <property type="match status" value="1"/>
</dbReference>
<dbReference type="PROSITE" id="PS50206">
    <property type="entry name" value="RHODANESE_3"/>
    <property type="match status" value="1"/>
</dbReference>
<dbReference type="SUPFAM" id="SSF52821">
    <property type="entry name" value="Rhodanese/Cell cycle control phosphatase"/>
    <property type="match status" value="1"/>
</dbReference>
<dbReference type="Proteomes" id="UP000247454">
    <property type="component" value="Unassembled WGS sequence"/>
</dbReference>
<comment type="similarity">
    <text evidence="1">Belongs to the iron/manganese superoxide dismutase family.</text>
</comment>
<sequence>MKTTPKPLPFDPSELPGLSELLIRSHHENNYLGAVRRLNAIRSELSSVDFPSIANFNLNGLKREELIAANSMLLHELYFDSLGSAPAGIPAPMAVALAANFGSVERWKAEFEAMARALSGGSGWVLMSFLPQDGSLTNQWGSDHAHALAGSVPILALDMYEHAYHIDYGARAGAYVDAFMANIRWEGVHERYQRVVHDAAEPYAAAHEEVEGALLLDVRRAGAFESASDLIPGAIWRDPSLVNDWGSKLTSDQKVVVYCVAGHEMSRGTALRLRAAGLDAKFLAGGIETWKASGKPISSKAS</sequence>